<name>A0A9W8GEX7_9FUNG</name>
<gene>
    <name evidence="3" type="ORF">IWW39_005135</name>
</gene>
<feature type="region of interest" description="Disordered" evidence="1">
    <location>
        <begin position="313"/>
        <end position="353"/>
    </location>
</feature>
<dbReference type="EMBL" id="JANBTX010000238">
    <property type="protein sequence ID" value="KAJ2684060.1"/>
    <property type="molecule type" value="Genomic_DNA"/>
</dbReference>
<feature type="compositionally biased region" description="Basic residues" evidence="1">
    <location>
        <begin position="313"/>
        <end position="322"/>
    </location>
</feature>
<keyword evidence="4" id="KW-1185">Reference proteome</keyword>
<feature type="region of interest" description="Disordered" evidence="1">
    <location>
        <begin position="77"/>
        <end position="102"/>
    </location>
</feature>
<feature type="signal peptide" evidence="2">
    <location>
        <begin position="1"/>
        <end position="22"/>
    </location>
</feature>
<evidence type="ECO:0000313" key="3">
    <source>
        <dbReference type="EMBL" id="KAJ2684060.1"/>
    </source>
</evidence>
<proteinExistence type="predicted"/>
<dbReference type="OrthoDB" id="5584971at2759"/>
<comment type="caution">
    <text evidence="3">The sequence shown here is derived from an EMBL/GenBank/DDBJ whole genome shotgun (WGS) entry which is preliminary data.</text>
</comment>
<keyword evidence="2" id="KW-0732">Signal</keyword>
<feature type="chain" id="PRO_5040732643" evidence="2">
    <location>
        <begin position="23"/>
        <end position="396"/>
    </location>
</feature>
<dbReference type="Proteomes" id="UP001151516">
    <property type="component" value="Unassembled WGS sequence"/>
</dbReference>
<evidence type="ECO:0000256" key="1">
    <source>
        <dbReference type="SAM" id="MobiDB-lite"/>
    </source>
</evidence>
<organism evidence="3 4">
    <name type="scientific">Coemansia spiralis</name>
    <dbReference type="NCBI Taxonomy" id="417178"/>
    <lineage>
        <taxon>Eukaryota</taxon>
        <taxon>Fungi</taxon>
        <taxon>Fungi incertae sedis</taxon>
        <taxon>Zoopagomycota</taxon>
        <taxon>Kickxellomycotina</taxon>
        <taxon>Kickxellomycetes</taxon>
        <taxon>Kickxellales</taxon>
        <taxon>Kickxellaceae</taxon>
        <taxon>Coemansia</taxon>
    </lineage>
</organism>
<dbReference type="PRINTS" id="PR01217">
    <property type="entry name" value="PRICHEXTENSN"/>
</dbReference>
<sequence>MSRHSGIKVSTLFVVLATLASANPHGNWDGYALPHGQVQPPAGQAPGSYKAWLNNVRPQRRDPSAYVHLGNHQMRNALGGGQEEYTDAGDEPNYTEAPPPYEATPPHPTPVYNVCPPPVEPTTVTSTVTYTVTEPPPPPVTVTSVYTVTETVTTDVEPTSQVYYSSYNVVTPTYYPSPPVVTPPVYSASTAVTTGPIYTAPVFTAPTYAAPTYAAPTYAAPTYPAPPPPPPPPVTSTYTSGYYAPAPTTTYAGSGSPTPTYPPGPQTYASLSELTTVITVTHTSVSTATYTSIYDSMSEITVTETIYPVTKKSTKPKKGKKAVHTEQNKTAASGGPWIGVAPTPSPSRHLADGDQGDEIVHRGQARKAVEAANIVYPDYAGDIGFHLKHENVRRNA</sequence>
<evidence type="ECO:0000256" key="2">
    <source>
        <dbReference type="SAM" id="SignalP"/>
    </source>
</evidence>
<evidence type="ECO:0000313" key="4">
    <source>
        <dbReference type="Proteomes" id="UP001151516"/>
    </source>
</evidence>
<dbReference type="AlphaFoldDB" id="A0A9W8GEX7"/>
<protein>
    <submittedName>
        <fullName evidence="3">Uncharacterized protein</fullName>
    </submittedName>
</protein>
<accession>A0A9W8GEX7</accession>
<reference evidence="3" key="1">
    <citation type="submission" date="2022-07" db="EMBL/GenBank/DDBJ databases">
        <title>Phylogenomic reconstructions and comparative analyses of Kickxellomycotina fungi.</title>
        <authorList>
            <person name="Reynolds N.K."/>
            <person name="Stajich J.E."/>
            <person name="Barry K."/>
            <person name="Grigoriev I.V."/>
            <person name="Crous P."/>
            <person name="Smith M.E."/>
        </authorList>
    </citation>
    <scope>NUCLEOTIDE SEQUENCE</scope>
    <source>
        <strain evidence="3">CBS 109367</strain>
    </source>
</reference>